<protein>
    <recommendedName>
        <fullName evidence="2">HNH nuclease domain-containing protein</fullName>
    </recommendedName>
</protein>
<sequence length="325" mass="35454">MIPATYPGAIPTSALAQPFITEQLEKIEKSPASTNDKNLLRAAILYAPSLRGKLNIAWAVHDVGPEQLTDLAYYYWTNIIVRVRSAGGRTPAPSSHPSRKDFEPTVKPEPAKGLSVLKAEALVRDGYKCVITEKVDWKHVAEVKIRTGLGKAEAAHIMPFSLNDFEETNVPTLANKTAIWTALQAFSGRILDGLKGNGINSLENVLTLEACMHQMFGELVLALEPVEAKPNVYRILTWGNATDSREFLPEVVTLSDHSNSGKALPNRAYLSLHAAICKVLHASGRAEELDRILEDLNEGETPVLSHDGSTADLLEIALLRAVAVH</sequence>
<gene>
    <name evidence="3" type="ORF">LAESUDRAFT_721578</name>
</gene>
<dbReference type="InParanoid" id="A0A165GEM1"/>
<proteinExistence type="predicted"/>
<organism evidence="3 4">
    <name type="scientific">Laetiporus sulphureus 93-53</name>
    <dbReference type="NCBI Taxonomy" id="1314785"/>
    <lineage>
        <taxon>Eukaryota</taxon>
        <taxon>Fungi</taxon>
        <taxon>Dikarya</taxon>
        <taxon>Basidiomycota</taxon>
        <taxon>Agaricomycotina</taxon>
        <taxon>Agaricomycetes</taxon>
        <taxon>Polyporales</taxon>
        <taxon>Laetiporus</taxon>
    </lineage>
</organism>
<evidence type="ECO:0000259" key="2">
    <source>
        <dbReference type="Pfam" id="PF13391"/>
    </source>
</evidence>
<feature type="compositionally biased region" description="Basic and acidic residues" evidence="1">
    <location>
        <begin position="98"/>
        <end position="107"/>
    </location>
</feature>
<dbReference type="Pfam" id="PF13391">
    <property type="entry name" value="HNH_2"/>
    <property type="match status" value="1"/>
</dbReference>
<reference evidence="3 4" key="1">
    <citation type="journal article" date="2016" name="Mol. Biol. Evol.">
        <title>Comparative Genomics of Early-Diverging Mushroom-Forming Fungi Provides Insights into the Origins of Lignocellulose Decay Capabilities.</title>
        <authorList>
            <person name="Nagy L.G."/>
            <person name="Riley R."/>
            <person name="Tritt A."/>
            <person name="Adam C."/>
            <person name="Daum C."/>
            <person name="Floudas D."/>
            <person name="Sun H."/>
            <person name="Yadav J.S."/>
            <person name="Pangilinan J."/>
            <person name="Larsson K.H."/>
            <person name="Matsuura K."/>
            <person name="Barry K."/>
            <person name="Labutti K."/>
            <person name="Kuo R."/>
            <person name="Ohm R.A."/>
            <person name="Bhattacharya S.S."/>
            <person name="Shirouzu T."/>
            <person name="Yoshinaga Y."/>
            <person name="Martin F.M."/>
            <person name="Grigoriev I.V."/>
            <person name="Hibbett D.S."/>
        </authorList>
    </citation>
    <scope>NUCLEOTIDE SEQUENCE [LARGE SCALE GENOMIC DNA]</scope>
    <source>
        <strain evidence="3 4">93-53</strain>
    </source>
</reference>
<dbReference type="GeneID" id="63825061"/>
<dbReference type="RefSeq" id="XP_040767982.1">
    <property type="nucleotide sequence ID" value="XM_040908032.1"/>
</dbReference>
<keyword evidence="4" id="KW-1185">Reference proteome</keyword>
<evidence type="ECO:0000313" key="4">
    <source>
        <dbReference type="Proteomes" id="UP000076871"/>
    </source>
</evidence>
<evidence type="ECO:0000256" key="1">
    <source>
        <dbReference type="SAM" id="MobiDB-lite"/>
    </source>
</evidence>
<accession>A0A165GEM1</accession>
<feature type="region of interest" description="Disordered" evidence="1">
    <location>
        <begin position="88"/>
        <end position="107"/>
    </location>
</feature>
<dbReference type="EMBL" id="KV427609">
    <property type="protein sequence ID" value="KZT10242.1"/>
    <property type="molecule type" value="Genomic_DNA"/>
</dbReference>
<evidence type="ECO:0000313" key="3">
    <source>
        <dbReference type="EMBL" id="KZT10242.1"/>
    </source>
</evidence>
<dbReference type="STRING" id="1314785.A0A165GEM1"/>
<dbReference type="Proteomes" id="UP000076871">
    <property type="component" value="Unassembled WGS sequence"/>
</dbReference>
<dbReference type="AlphaFoldDB" id="A0A165GEM1"/>
<feature type="domain" description="HNH nuclease" evidence="2">
    <location>
        <begin position="129"/>
        <end position="222"/>
    </location>
</feature>
<dbReference type="InterPro" id="IPR003615">
    <property type="entry name" value="HNH_nuc"/>
</dbReference>
<name>A0A165GEM1_9APHY</name>
<dbReference type="OrthoDB" id="3163863at2759"/>